<dbReference type="SUPFAM" id="SSF81606">
    <property type="entry name" value="PP2C-like"/>
    <property type="match status" value="1"/>
</dbReference>
<evidence type="ECO:0000313" key="5">
    <source>
        <dbReference type="Proteomes" id="UP000598775"/>
    </source>
</evidence>
<dbReference type="EMBL" id="BMGP01000006">
    <property type="protein sequence ID" value="GGF36734.1"/>
    <property type="molecule type" value="Genomic_DNA"/>
</dbReference>
<evidence type="ECO:0000256" key="1">
    <source>
        <dbReference type="SAM" id="MobiDB-lite"/>
    </source>
</evidence>
<evidence type="ECO:0000259" key="3">
    <source>
        <dbReference type="PROSITE" id="PS51746"/>
    </source>
</evidence>
<sequence>MALVTESAAVSHVGKVRSNNQDSGYAGQSLFAVADGMGGHAGGDVASALALNKLLEIDGEYSSAVDAEFALQEAIVSANAILAEAVYEHPELTGMGTTLSALVRVGHSVALAHIGDSRIYRYRDGKLTQITTDHTFVQRLVDNGRITAEEAKVHPRRSVLMRVLGDVDSTPDVDLQVMDTRPNDRWLLCSDGLTGVVENEDIAKTLADNASPQTVADVLVKEALDHGAPDNVTVVIVDISESFTGSTYIAQTVGAASRPIAFDGVQGRKASRMPALHLRPRSTGLAQPSHFEAQSDDYLDELIDEDRRRSRRRKLTWLIGSIVVLIIIAITLLVSYNWTQSRYFIGASNGNVAVYQGVQQSLGPITLSHVYEDTGIAVNTLPAYTQTQVQATISADSITAAQAVVKRLENAVITGVPPTGDLTTPSPTVTPEPTPSVAPAPAPAAAGPPQRRGGAT</sequence>
<keyword evidence="5" id="KW-1185">Reference proteome</keyword>
<dbReference type="Proteomes" id="UP000598775">
    <property type="component" value="Unassembled WGS sequence"/>
</dbReference>
<dbReference type="InterPro" id="IPR036457">
    <property type="entry name" value="PPM-type-like_dom_sf"/>
</dbReference>
<proteinExistence type="predicted"/>
<feature type="compositionally biased region" description="Pro residues" evidence="1">
    <location>
        <begin position="428"/>
        <end position="442"/>
    </location>
</feature>
<dbReference type="InterPro" id="IPR001932">
    <property type="entry name" value="PPM-type_phosphatase-like_dom"/>
</dbReference>
<feature type="domain" description="PPM-type phosphatase" evidence="3">
    <location>
        <begin position="7"/>
        <end position="239"/>
    </location>
</feature>
<dbReference type="NCBIfam" id="NF033484">
    <property type="entry name" value="Stp1_PP2C_phos"/>
    <property type="match status" value="1"/>
</dbReference>
<dbReference type="SMART" id="SM00332">
    <property type="entry name" value="PP2Cc"/>
    <property type="match status" value="1"/>
</dbReference>
<dbReference type="Pfam" id="PF13672">
    <property type="entry name" value="PP2C_2"/>
    <property type="match status" value="1"/>
</dbReference>
<keyword evidence="2" id="KW-0472">Membrane</keyword>
<gene>
    <name evidence="4" type="ORF">GCM10011399_32090</name>
</gene>
<comment type="caution">
    <text evidence="4">The sequence shown here is derived from an EMBL/GenBank/DDBJ whole genome shotgun (WGS) entry which is preliminary data.</text>
</comment>
<evidence type="ECO:0000256" key="2">
    <source>
        <dbReference type="SAM" id="Phobius"/>
    </source>
</evidence>
<dbReference type="Gene3D" id="3.60.40.10">
    <property type="entry name" value="PPM-type phosphatase domain"/>
    <property type="match status" value="1"/>
</dbReference>
<keyword evidence="2" id="KW-1133">Transmembrane helix</keyword>
<dbReference type="InterPro" id="IPR015655">
    <property type="entry name" value="PP2C"/>
</dbReference>
<dbReference type="RefSeq" id="WP_188680052.1">
    <property type="nucleotide sequence ID" value="NZ_BMGP01000006.1"/>
</dbReference>
<reference evidence="4 5" key="1">
    <citation type="journal article" date="2014" name="Int. J. Syst. Evol. Microbiol.">
        <title>Complete genome sequence of Corynebacterium casei LMG S-19264T (=DSM 44701T), isolated from a smear-ripened cheese.</title>
        <authorList>
            <consortium name="US DOE Joint Genome Institute (JGI-PGF)"/>
            <person name="Walter F."/>
            <person name="Albersmeier A."/>
            <person name="Kalinowski J."/>
            <person name="Ruckert C."/>
        </authorList>
    </citation>
    <scope>NUCLEOTIDE SEQUENCE [LARGE SCALE GENOMIC DNA]</scope>
    <source>
        <strain evidence="4 5">CGMCC 1.12976</strain>
    </source>
</reference>
<protein>
    <submittedName>
        <fullName evidence="4">Serine/threonine protein phosphatase</fullName>
    </submittedName>
</protein>
<dbReference type="SMART" id="SM00331">
    <property type="entry name" value="PP2C_SIG"/>
    <property type="match status" value="1"/>
</dbReference>
<evidence type="ECO:0000313" key="4">
    <source>
        <dbReference type="EMBL" id="GGF36734.1"/>
    </source>
</evidence>
<dbReference type="GO" id="GO:0004722">
    <property type="term" value="F:protein serine/threonine phosphatase activity"/>
    <property type="evidence" value="ECO:0007669"/>
    <property type="project" value="InterPro"/>
</dbReference>
<keyword evidence="2" id="KW-0812">Transmembrane</keyword>
<feature type="region of interest" description="Disordered" evidence="1">
    <location>
        <begin position="416"/>
        <end position="456"/>
    </location>
</feature>
<dbReference type="CDD" id="cd00143">
    <property type="entry name" value="PP2Cc"/>
    <property type="match status" value="1"/>
</dbReference>
<organism evidence="4 5">
    <name type="scientific">Subtercola lobariae</name>
    <dbReference type="NCBI Taxonomy" id="1588641"/>
    <lineage>
        <taxon>Bacteria</taxon>
        <taxon>Bacillati</taxon>
        <taxon>Actinomycetota</taxon>
        <taxon>Actinomycetes</taxon>
        <taxon>Micrococcales</taxon>
        <taxon>Microbacteriaceae</taxon>
        <taxon>Subtercola</taxon>
    </lineage>
</organism>
<dbReference type="PROSITE" id="PS51746">
    <property type="entry name" value="PPM_2"/>
    <property type="match status" value="1"/>
</dbReference>
<accession>A0A917F004</accession>
<feature type="transmembrane region" description="Helical" evidence="2">
    <location>
        <begin position="315"/>
        <end position="338"/>
    </location>
</feature>
<dbReference type="AlphaFoldDB" id="A0A917F004"/>
<dbReference type="PANTHER" id="PTHR47992">
    <property type="entry name" value="PROTEIN PHOSPHATASE"/>
    <property type="match status" value="1"/>
</dbReference>
<name>A0A917F004_9MICO</name>